<organism evidence="2 3">
    <name type="scientific">Periplaneta americana</name>
    <name type="common">American cockroach</name>
    <name type="synonym">Blatta americana</name>
    <dbReference type="NCBI Taxonomy" id="6978"/>
    <lineage>
        <taxon>Eukaryota</taxon>
        <taxon>Metazoa</taxon>
        <taxon>Ecdysozoa</taxon>
        <taxon>Arthropoda</taxon>
        <taxon>Hexapoda</taxon>
        <taxon>Insecta</taxon>
        <taxon>Pterygota</taxon>
        <taxon>Neoptera</taxon>
        <taxon>Polyneoptera</taxon>
        <taxon>Dictyoptera</taxon>
        <taxon>Blattodea</taxon>
        <taxon>Blattoidea</taxon>
        <taxon>Blattidae</taxon>
        <taxon>Blattinae</taxon>
        <taxon>Periplaneta</taxon>
    </lineage>
</organism>
<name>A0ABQ8TTK9_PERAM</name>
<evidence type="ECO:0000313" key="3">
    <source>
        <dbReference type="Proteomes" id="UP001148838"/>
    </source>
</evidence>
<dbReference type="Proteomes" id="UP001148838">
    <property type="component" value="Unassembled WGS sequence"/>
</dbReference>
<evidence type="ECO:0000313" key="2">
    <source>
        <dbReference type="EMBL" id="KAJ4449436.1"/>
    </source>
</evidence>
<reference evidence="2 3" key="1">
    <citation type="journal article" date="2022" name="Allergy">
        <title>Genome assembly and annotation of Periplaneta americana reveal a comprehensive cockroach allergen profile.</title>
        <authorList>
            <person name="Wang L."/>
            <person name="Xiong Q."/>
            <person name="Saelim N."/>
            <person name="Wang L."/>
            <person name="Nong W."/>
            <person name="Wan A.T."/>
            <person name="Shi M."/>
            <person name="Liu X."/>
            <person name="Cao Q."/>
            <person name="Hui J.H.L."/>
            <person name="Sookrung N."/>
            <person name="Leung T.F."/>
            <person name="Tungtrongchitr A."/>
            <person name="Tsui S.K.W."/>
        </authorList>
    </citation>
    <scope>NUCLEOTIDE SEQUENCE [LARGE SCALE GENOMIC DNA]</scope>
    <source>
        <strain evidence="2">PWHHKU_190912</strain>
    </source>
</reference>
<dbReference type="EMBL" id="JAJSOF020000003">
    <property type="protein sequence ID" value="KAJ4449436.1"/>
    <property type="molecule type" value="Genomic_DNA"/>
</dbReference>
<evidence type="ECO:0000256" key="1">
    <source>
        <dbReference type="SAM" id="MobiDB-lite"/>
    </source>
</evidence>
<sequence>MKNIPNIIQIHHFEISKEAPGQVLTRSSLHSENVQFNILHDDVPLSFTDFPEIIRPSGLTHERQTYLYDKIRRFVLEDKDIQCPRSPFLYSEEGDRSATPPPSTSTECSTSTNKKWKPPTSRKLSPRKRTLLHAVIVRRLATEIKQ</sequence>
<keyword evidence="3" id="KW-1185">Reference proteome</keyword>
<feature type="region of interest" description="Disordered" evidence="1">
    <location>
        <begin position="86"/>
        <end position="127"/>
    </location>
</feature>
<comment type="caution">
    <text evidence="2">The sequence shown here is derived from an EMBL/GenBank/DDBJ whole genome shotgun (WGS) entry which is preliminary data.</text>
</comment>
<accession>A0ABQ8TTK9</accession>
<protein>
    <submittedName>
        <fullName evidence="2">Uncharacterized protein</fullName>
    </submittedName>
</protein>
<gene>
    <name evidence="2" type="ORF">ANN_00835</name>
</gene>
<proteinExistence type="predicted"/>